<sequence length="164" mass="17243">MFSAIFLIFNAVTLYERVQSDRNRVTQALTLALQAATAQGAIAAGRQVTWDAPVAQTAAVQAVDAFLPVQLAALAAHGAQYSPTTAAPPDWTGLVTLGSFQTSNTGGTASLFGQSQSVPGPFVAATVSIPVTERFLGVPLSFTLEVGRVMQVYGYNGQQFTEYP</sequence>
<gene>
    <name evidence="1" type="ORF">C7B46_16960</name>
</gene>
<comment type="caution">
    <text evidence="1">The sequence shown here is derived from an EMBL/GenBank/DDBJ whole genome shotgun (WGS) entry which is preliminary data.</text>
</comment>
<dbReference type="AlphaFoldDB" id="A0A2T2XA50"/>
<evidence type="ECO:0000313" key="2">
    <source>
        <dbReference type="Proteomes" id="UP000242972"/>
    </source>
</evidence>
<evidence type="ECO:0000313" key="1">
    <source>
        <dbReference type="EMBL" id="PSR31365.1"/>
    </source>
</evidence>
<reference evidence="1 2" key="1">
    <citation type="journal article" date="2014" name="BMC Genomics">
        <title>Comparison of environmental and isolate Sulfobacillus genomes reveals diverse carbon, sulfur, nitrogen, and hydrogen metabolisms.</title>
        <authorList>
            <person name="Justice N.B."/>
            <person name="Norman A."/>
            <person name="Brown C.T."/>
            <person name="Singh A."/>
            <person name="Thomas B.C."/>
            <person name="Banfield J.F."/>
        </authorList>
    </citation>
    <scope>NUCLEOTIDE SEQUENCE [LARGE SCALE GENOMIC DNA]</scope>
    <source>
        <strain evidence="1">AMDSBA4</strain>
    </source>
</reference>
<dbReference type="EMBL" id="PXYW01000065">
    <property type="protein sequence ID" value="PSR31365.1"/>
    <property type="molecule type" value="Genomic_DNA"/>
</dbReference>
<dbReference type="Proteomes" id="UP000242972">
    <property type="component" value="Unassembled WGS sequence"/>
</dbReference>
<proteinExistence type="predicted"/>
<organism evidence="1 2">
    <name type="scientific">Sulfobacillus benefaciens</name>
    <dbReference type="NCBI Taxonomy" id="453960"/>
    <lineage>
        <taxon>Bacteria</taxon>
        <taxon>Bacillati</taxon>
        <taxon>Bacillota</taxon>
        <taxon>Clostridia</taxon>
        <taxon>Eubacteriales</taxon>
        <taxon>Clostridiales Family XVII. Incertae Sedis</taxon>
        <taxon>Sulfobacillus</taxon>
    </lineage>
</organism>
<protein>
    <submittedName>
        <fullName evidence="1">Uncharacterized protein</fullName>
    </submittedName>
</protein>
<name>A0A2T2XA50_9FIRM</name>
<accession>A0A2T2XA50</accession>